<sequence>MVGAPDKPLELPVFPLLQGRKLVAGSAIGGLKETQEMIDFSAKHKIKPEIEVIDMDYVNTAIERLLKADVKYRFDIEWCDNIDHSWLPKIEWCGHSWQREKNGAFLDIGNSSLSDVESVYVHCRCIGSIIPWSYGLKICRAFNKTKLLVEDEHEARHTPAGTDSGPGYLLQPKRENTDGLNELNRGPRAKGGKNQKDFAPTVLAVKGQNLPTVADEEK</sequence>
<evidence type="ECO:0000256" key="1">
    <source>
        <dbReference type="ARBA" id="ARBA00008072"/>
    </source>
</evidence>
<feature type="region of interest" description="Disordered" evidence="5">
    <location>
        <begin position="154"/>
        <end position="204"/>
    </location>
</feature>
<evidence type="ECO:0000256" key="2">
    <source>
        <dbReference type="ARBA" id="ARBA00022723"/>
    </source>
</evidence>
<comment type="similarity">
    <text evidence="1">Belongs to the zinc-containing alcohol dehydrogenase family.</text>
</comment>
<evidence type="ECO:0000313" key="7">
    <source>
        <dbReference type="Proteomes" id="UP001058974"/>
    </source>
</evidence>
<reference evidence="6 7" key="1">
    <citation type="journal article" date="2022" name="Nat. Genet.">
        <title>Improved pea reference genome and pan-genome highlight genomic features and evolutionary characteristics.</title>
        <authorList>
            <person name="Yang T."/>
            <person name="Liu R."/>
            <person name="Luo Y."/>
            <person name="Hu S."/>
            <person name="Wang D."/>
            <person name="Wang C."/>
            <person name="Pandey M.K."/>
            <person name="Ge S."/>
            <person name="Xu Q."/>
            <person name="Li N."/>
            <person name="Li G."/>
            <person name="Huang Y."/>
            <person name="Saxena R.K."/>
            <person name="Ji Y."/>
            <person name="Li M."/>
            <person name="Yan X."/>
            <person name="He Y."/>
            <person name="Liu Y."/>
            <person name="Wang X."/>
            <person name="Xiang C."/>
            <person name="Varshney R.K."/>
            <person name="Ding H."/>
            <person name="Gao S."/>
            <person name="Zong X."/>
        </authorList>
    </citation>
    <scope>NUCLEOTIDE SEQUENCE [LARGE SCALE GENOMIC DNA]</scope>
    <source>
        <strain evidence="6 7">cv. Zhongwan 6</strain>
    </source>
</reference>
<protein>
    <submittedName>
        <fullName evidence="6">Uncharacterized protein</fullName>
    </submittedName>
</protein>
<evidence type="ECO:0000256" key="5">
    <source>
        <dbReference type="SAM" id="MobiDB-lite"/>
    </source>
</evidence>
<proteinExistence type="inferred from homology"/>
<dbReference type="Gene3D" id="3.90.180.10">
    <property type="entry name" value="Medium-chain alcohol dehydrogenases, catalytic domain"/>
    <property type="match status" value="1"/>
</dbReference>
<gene>
    <name evidence="6" type="ORF">KIW84_044919</name>
</gene>
<accession>A0A9D4XHM6</accession>
<evidence type="ECO:0000256" key="3">
    <source>
        <dbReference type="ARBA" id="ARBA00022833"/>
    </source>
</evidence>
<dbReference type="InterPro" id="IPR047109">
    <property type="entry name" value="CAD-like"/>
</dbReference>
<keyword evidence="4" id="KW-0560">Oxidoreductase</keyword>
<evidence type="ECO:0000313" key="6">
    <source>
        <dbReference type="EMBL" id="KAI5421271.1"/>
    </source>
</evidence>
<name>A0A9D4XHM6_PEA</name>
<comment type="caution">
    <text evidence="6">The sequence shown here is derived from an EMBL/GenBank/DDBJ whole genome shotgun (WGS) entry which is preliminary data.</text>
</comment>
<dbReference type="Proteomes" id="UP001058974">
    <property type="component" value="Chromosome 4"/>
</dbReference>
<dbReference type="EMBL" id="JAMSHJ010000004">
    <property type="protein sequence ID" value="KAI5421271.1"/>
    <property type="molecule type" value="Genomic_DNA"/>
</dbReference>
<organism evidence="6 7">
    <name type="scientific">Pisum sativum</name>
    <name type="common">Garden pea</name>
    <name type="synonym">Lathyrus oleraceus</name>
    <dbReference type="NCBI Taxonomy" id="3888"/>
    <lineage>
        <taxon>Eukaryota</taxon>
        <taxon>Viridiplantae</taxon>
        <taxon>Streptophyta</taxon>
        <taxon>Embryophyta</taxon>
        <taxon>Tracheophyta</taxon>
        <taxon>Spermatophyta</taxon>
        <taxon>Magnoliopsida</taxon>
        <taxon>eudicotyledons</taxon>
        <taxon>Gunneridae</taxon>
        <taxon>Pentapetalae</taxon>
        <taxon>rosids</taxon>
        <taxon>fabids</taxon>
        <taxon>Fabales</taxon>
        <taxon>Fabaceae</taxon>
        <taxon>Papilionoideae</taxon>
        <taxon>50 kb inversion clade</taxon>
        <taxon>NPAAA clade</taxon>
        <taxon>Hologalegina</taxon>
        <taxon>IRL clade</taxon>
        <taxon>Fabeae</taxon>
        <taxon>Lathyrus</taxon>
    </lineage>
</organism>
<evidence type="ECO:0000256" key="4">
    <source>
        <dbReference type="ARBA" id="ARBA00023002"/>
    </source>
</evidence>
<dbReference type="Gene3D" id="3.40.50.720">
    <property type="entry name" value="NAD(P)-binding Rossmann-like Domain"/>
    <property type="match status" value="1"/>
</dbReference>
<dbReference type="Gramene" id="Psat04G0491900-T1">
    <property type="protein sequence ID" value="KAI5421271.1"/>
    <property type="gene ID" value="KIW84_044919"/>
</dbReference>
<dbReference type="GO" id="GO:0046872">
    <property type="term" value="F:metal ion binding"/>
    <property type="evidence" value="ECO:0007669"/>
    <property type="project" value="UniProtKB-KW"/>
</dbReference>
<keyword evidence="2" id="KW-0479">Metal-binding</keyword>
<dbReference type="PANTHER" id="PTHR42683">
    <property type="entry name" value="ALDEHYDE REDUCTASE"/>
    <property type="match status" value="1"/>
</dbReference>
<dbReference type="GO" id="GO:0016616">
    <property type="term" value="F:oxidoreductase activity, acting on the CH-OH group of donors, NAD or NADP as acceptor"/>
    <property type="evidence" value="ECO:0007669"/>
    <property type="project" value="InterPro"/>
</dbReference>
<dbReference type="AlphaFoldDB" id="A0A9D4XHM6"/>
<keyword evidence="3" id="KW-0862">Zinc</keyword>
<keyword evidence="7" id="KW-1185">Reference proteome</keyword>